<reference evidence="3" key="1">
    <citation type="journal article" date="2011" name="Nat. Biotechnol.">
        <title>The genomic sequence of the Chinese hamster ovary (CHO)-K1 cell line.</title>
        <authorList>
            <person name="Xu X."/>
            <person name="Nagarajan H."/>
            <person name="Lewis N.E."/>
            <person name="Pan S."/>
            <person name="Cai Z."/>
            <person name="Liu X."/>
            <person name="Chen W."/>
            <person name="Xie M."/>
            <person name="Wang W."/>
            <person name="Hammond S."/>
            <person name="Andersen M.R."/>
            <person name="Neff N."/>
            <person name="Passarelli B."/>
            <person name="Koh W."/>
            <person name="Fan H.C."/>
            <person name="Wang J."/>
            <person name="Gui Y."/>
            <person name="Lee K.H."/>
            <person name="Betenbaugh M.J."/>
            <person name="Quake S.R."/>
            <person name="Famili I."/>
            <person name="Palsson B.O."/>
            <person name="Wang J."/>
        </authorList>
    </citation>
    <scope>NUCLEOTIDE SEQUENCE [LARGE SCALE GENOMIC DNA]</scope>
    <source>
        <strain evidence="3">CHO K1 cell line</strain>
    </source>
</reference>
<evidence type="ECO:0000313" key="2">
    <source>
        <dbReference type="EMBL" id="EGV97859.1"/>
    </source>
</evidence>
<gene>
    <name evidence="2" type="ORF">I79_004742</name>
</gene>
<protein>
    <submittedName>
        <fullName evidence="2">Uncharacterized protein</fullName>
    </submittedName>
</protein>
<dbReference type="Proteomes" id="UP000001075">
    <property type="component" value="Unassembled WGS sequence"/>
</dbReference>
<dbReference type="EMBL" id="JH000125">
    <property type="protein sequence ID" value="EGV97859.1"/>
    <property type="molecule type" value="Genomic_DNA"/>
</dbReference>
<evidence type="ECO:0000256" key="1">
    <source>
        <dbReference type="SAM" id="MobiDB-lite"/>
    </source>
</evidence>
<name>G3H3C7_CRIGR</name>
<feature type="region of interest" description="Disordered" evidence="1">
    <location>
        <begin position="100"/>
        <end position="151"/>
    </location>
</feature>
<organism evidence="2 3">
    <name type="scientific">Cricetulus griseus</name>
    <name type="common">Chinese hamster</name>
    <name type="synonym">Cricetulus barabensis griseus</name>
    <dbReference type="NCBI Taxonomy" id="10029"/>
    <lineage>
        <taxon>Eukaryota</taxon>
        <taxon>Metazoa</taxon>
        <taxon>Chordata</taxon>
        <taxon>Craniata</taxon>
        <taxon>Vertebrata</taxon>
        <taxon>Euteleostomi</taxon>
        <taxon>Mammalia</taxon>
        <taxon>Eutheria</taxon>
        <taxon>Euarchontoglires</taxon>
        <taxon>Glires</taxon>
        <taxon>Rodentia</taxon>
        <taxon>Myomorpha</taxon>
        <taxon>Muroidea</taxon>
        <taxon>Cricetidae</taxon>
        <taxon>Cricetinae</taxon>
        <taxon>Cricetulus</taxon>
    </lineage>
</organism>
<accession>G3H3C7</accession>
<dbReference type="AlphaFoldDB" id="G3H3C7"/>
<evidence type="ECO:0000313" key="3">
    <source>
        <dbReference type="Proteomes" id="UP000001075"/>
    </source>
</evidence>
<proteinExistence type="predicted"/>
<dbReference type="InParanoid" id="G3H3C7"/>
<sequence length="151" mass="15362">MADLGSERSPLGRGFRGPRVLGLGGGSPLAAPGQAAPLLCLSQLKFPFQAPPALHSPAPGRTLALQCSVPAALPSVNCSGLLPYPGRPFWLSSRCTQGRSAGLLRPRSRGAREAQGASPGDVPCPACAQRPVSSSANSPPAPILPSPSRLL</sequence>